<name>A0A645IEZ7_9ZZZZ</name>
<feature type="transmembrane region" description="Helical" evidence="1">
    <location>
        <begin position="21"/>
        <end position="46"/>
    </location>
</feature>
<gene>
    <name evidence="2" type="ORF">SDC9_194483</name>
</gene>
<proteinExistence type="predicted"/>
<keyword evidence="1" id="KW-1133">Transmembrane helix</keyword>
<keyword evidence="1" id="KW-0472">Membrane</keyword>
<reference evidence="2" key="1">
    <citation type="submission" date="2019-08" db="EMBL/GenBank/DDBJ databases">
        <authorList>
            <person name="Kucharzyk K."/>
            <person name="Murdoch R.W."/>
            <person name="Higgins S."/>
            <person name="Loffler F."/>
        </authorList>
    </citation>
    <scope>NUCLEOTIDE SEQUENCE</scope>
</reference>
<evidence type="ECO:0000256" key="1">
    <source>
        <dbReference type="SAM" id="Phobius"/>
    </source>
</evidence>
<organism evidence="2">
    <name type="scientific">bioreactor metagenome</name>
    <dbReference type="NCBI Taxonomy" id="1076179"/>
    <lineage>
        <taxon>unclassified sequences</taxon>
        <taxon>metagenomes</taxon>
        <taxon>ecological metagenomes</taxon>
    </lineage>
</organism>
<sequence length="56" mass="6189">MTEASIRKYALRARSNLKQSFQISSFVHPSVLRIVIVVIIPATSVANLSGEEMLSE</sequence>
<accession>A0A645IEZ7</accession>
<evidence type="ECO:0000313" key="2">
    <source>
        <dbReference type="EMBL" id="MPN46884.1"/>
    </source>
</evidence>
<dbReference type="AlphaFoldDB" id="A0A645IEZ7"/>
<protein>
    <submittedName>
        <fullName evidence="2">Uncharacterized protein</fullName>
    </submittedName>
</protein>
<dbReference type="EMBL" id="VSSQ01107918">
    <property type="protein sequence ID" value="MPN46884.1"/>
    <property type="molecule type" value="Genomic_DNA"/>
</dbReference>
<keyword evidence="1" id="KW-0812">Transmembrane</keyword>
<comment type="caution">
    <text evidence="2">The sequence shown here is derived from an EMBL/GenBank/DDBJ whole genome shotgun (WGS) entry which is preliminary data.</text>
</comment>